<feature type="region of interest" description="Disordered" evidence="7">
    <location>
        <begin position="118"/>
        <end position="146"/>
    </location>
</feature>
<evidence type="ECO:0000256" key="3">
    <source>
        <dbReference type="ARBA" id="ARBA00022729"/>
    </source>
</evidence>
<evidence type="ECO:0000256" key="8">
    <source>
        <dbReference type="SAM" id="Phobius"/>
    </source>
</evidence>
<feature type="compositionally biased region" description="Basic residues" evidence="7">
    <location>
        <begin position="355"/>
        <end position="372"/>
    </location>
</feature>
<dbReference type="RefSeq" id="XP_020903388.1">
    <property type="nucleotide sequence ID" value="XM_021047729.2"/>
</dbReference>
<dbReference type="GeneID" id="110241821"/>
<accession>A0A913XEZ3</accession>
<dbReference type="EnsemblMetazoa" id="XM_021047729.2">
    <property type="protein sequence ID" value="XP_020903388.1"/>
    <property type="gene ID" value="LOC110241821"/>
</dbReference>
<keyword evidence="6" id="KW-0325">Glycoprotein</keyword>
<feature type="chain" id="PRO_5036742149" description="MANSC domain-containing protein" evidence="9">
    <location>
        <begin position="22"/>
        <end position="468"/>
    </location>
</feature>
<keyword evidence="2 8" id="KW-0812">Transmembrane</keyword>
<evidence type="ECO:0000256" key="1">
    <source>
        <dbReference type="ARBA" id="ARBA00004479"/>
    </source>
</evidence>
<feature type="region of interest" description="Disordered" evidence="7">
    <location>
        <begin position="296"/>
        <end position="372"/>
    </location>
</feature>
<reference evidence="11" key="1">
    <citation type="submission" date="2022-11" db="UniProtKB">
        <authorList>
            <consortium name="EnsemblMetazoa"/>
        </authorList>
    </citation>
    <scope>IDENTIFICATION</scope>
</reference>
<protein>
    <recommendedName>
        <fullName evidence="10">MANSC domain-containing protein</fullName>
    </recommendedName>
</protein>
<keyword evidence="3 9" id="KW-0732">Signal</keyword>
<organism evidence="11 12">
    <name type="scientific">Exaiptasia diaphana</name>
    <name type="common">Tropical sea anemone</name>
    <name type="synonym">Aiptasia pulchella</name>
    <dbReference type="NCBI Taxonomy" id="2652724"/>
    <lineage>
        <taxon>Eukaryota</taxon>
        <taxon>Metazoa</taxon>
        <taxon>Cnidaria</taxon>
        <taxon>Anthozoa</taxon>
        <taxon>Hexacorallia</taxon>
        <taxon>Actiniaria</taxon>
        <taxon>Aiptasiidae</taxon>
        <taxon>Exaiptasia</taxon>
    </lineage>
</organism>
<evidence type="ECO:0000256" key="6">
    <source>
        <dbReference type="ARBA" id="ARBA00023180"/>
    </source>
</evidence>
<evidence type="ECO:0000259" key="10">
    <source>
        <dbReference type="PROSITE" id="PS50986"/>
    </source>
</evidence>
<keyword evidence="5 8" id="KW-0472">Membrane</keyword>
<feature type="compositionally biased region" description="Polar residues" evidence="7">
    <location>
        <begin position="255"/>
        <end position="266"/>
    </location>
</feature>
<evidence type="ECO:0000256" key="2">
    <source>
        <dbReference type="ARBA" id="ARBA00022692"/>
    </source>
</evidence>
<dbReference type="PROSITE" id="PS50986">
    <property type="entry name" value="MANSC"/>
    <property type="match status" value="1"/>
</dbReference>
<feature type="compositionally biased region" description="Basic residues" evidence="7">
    <location>
        <begin position="298"/>
        <end position="309"/>
    </location>
</feature>
<dbReference type="AlphaFoldDB" id="A0A913XEZ3"/>
<feature type="transmembrane region" description="Helical" evidence="8">
    <location>
        <begin position="420"/>
        <end position="442"/>
    </location>
</feature>
<feature type="domain" description="MANSC" evidence="10">
    <location>
        <begin position="32"/>
        <end position="113"/>
    </location>
</feature>
<evidence type="ECO:0000313" key="12">
    <source>
        <dbReference type="Proteomes" id="UP000887567"/>
    </source>
</evidence>
<dbReference type="InterPro" id="IPR011106">
    <property type="entry name" value="MANSC_N"/>
</dbReference>
<keyword evidence="4 8" id="KW-1133">Transmembrane helix</keyword>
<feature type="compositionally biased region" description="Low complexity" evidence="7">
    <location>
        <begin position="328"/>
        <end position="345"/>
    </location>
</feature>
<evidence type="ECO:0000256" key="4">
    <source>
        <dbReference type="ARBA" id="ARBA00022989"/>
    </source>
</evidence>
<dbReference type="Pfam" id="PF07502">
    <property type="entry name" value="MANEC"/>
    <property type="match status" value="1"/>
</dbReference>
<feature type="region of interest" description="Disordered" evidence="7">
    <location>
        <begin position="255"/>
        <end position="274"/>
    </location>
</feature>
<sequence length="468" mass="53585">MAYKYILSCIILASIFQAVFLEQDDGCPAIKVKKDQIIRTKEALNNGAKYLAKEKVESARECYKLCCQKGGCNLGMLSYKNDSNGHLVRTCYLFDCGSPSRCTFSSYKHYATITFEERKKDNPGKDETRKNTYNQPKPSNHRWNNGGCPEGVPNVRCYSNPCDTEICPSNPWATCKKSECGSCHAEFYNDDGDRVKCYESGSYHKPKPLHSTSSKWTQQDILRQIDRLQNNKPEHPAAHQANKNSNLETHLNQYTNNKPASHQRNSMPDDWDNKMGKKVTDPPLHEWRDFIDNNPKYAKPKLATKKPTRKPTTFHQWREFIDNNPKYTRPQTKPKTPKPTQTTTERTTEKTTQKTAHKTLPKTTKKMTKPHVIPKTKPAIEERPITYIPPKVDDQSRRAGNISDVVVIETSNLRIVENKAVVPLAIFLVVALILLFVVALRLRVMKSRLRRKAFATDDADYLINGMYL</sequence>
<feature type="compositionally biased region" description="Polar residues" evidence="7">
    <location>
        <begin position="131"/>
        <end position="143"/>
    </location>
</feature>
<dbReference type="InterPro" id="IPR013980">
    <property type="entry name" value="MANSC_dom"/>
</dbReference>
<feature type="compositionally biased region" description="Basic and acidic residues" evidence="7">
    <location>
        <begin position="118"/>
        <end position="130"/>
    </location>
</feature>
<dbReference type="GO" id="GO:0016020">
    <property type="term" value="C:membrane"/>
    <property type="evidence" value="ECO:0007669"/>
    <property type="project" value="UniProtKB-SubCell"/>
</dbReference>
<dbReference type="PANTHER" id="PTHR46876:SF1">
    <property type="entry name" value="LOW-DENSITY LIPOPROTEIN RECEPTOR-RELATED PROTEIN 11"/>
    <property type="match status" value="1"/>
</dbReference>
<dbReference type="OMA" id="FHQWREF"/>
<feature type="signal peptide" evidence="9">
    <location>
        <begin position="1"/>
        <end position="21"/>
    </location>
</feature>
<dbReference type="OrthoDB" id="10037294at2759"/>
<dbReference type="KEGG" id="epa:110241821"/>
<keyword evidence="12" id="KW-1185">Reference proteome</keyword>
<evidence type="ECO:0000313" key="11">
    <source>
        <dbReference type="EnsemblMetazoa" id="XP_020903388.1"/>
    </source>
</evidence>
<proteinExistence type="predicted"/>
<evidence type="ECO:0000256" key="5">
    <source>
        <dbReference type="ARBA" id="ARBA00023136"/>
    </source>
</evidence>
<dbReference type="PANTHER" id="PTHR46876">
    <property type="entry name" value="LOW-DENSITY LIPOPROTEIN RECEPTOR-RELATED PROTEIN 11"/>
    <property type="match status" value="1"/>
</dbReference>
<comment type="subcellular location">
    <subcellularLocation>
        <location evidence="1">Membrane</location>
        <topology evidence="1">Single-pass type I membrane protein</topology>
    </subcellularLocation>
</comment>
<name>A0A913XEZ3_EXADI</name>
<evidence type="ECO:0000256" key="7">
    <source>
        <dbReference type="SAM" id="MobiDB-lite"/>
    </source>
</evidence>
<dbReference type="Proteomes" id="UP000887567">
    <property type="component" value="Unplaced"/>
</dbReference>
<evidence type="ECO:0000256" key="9">
    <source>
        <dbReference type="SAM" id="SignalP"/>
    </source>
</evidence>
<dbReference type="SMART" id="SM00765">
    <property type="entry name" value="MANEC"/>
    <property type="match status" value="1"/>
</dbReference>